<protein>
    <submittedName>
        <fullName evidence="1">SIMPL domain-containing protein</fullName>
    </submittedName>
</protein>
<dbReference type="InterPro" id="IPR007497">
    <property type="entry name" value="SIMPL/DUF541"/>
</dbReference>
<evidence type="ECO:0000313" key="1">
    <source>
        <dbReference type="EMBL" id="MFC4558992.1"/>
    </source>
</evidence>
<dbReference type="Gene3D" id="3.30.70.2970">
    <property type="entry name" value="Protein of unknown function (DUF541), domain 2"/>
    <property type="match status" value="1"/>
</dbReference>
<dbReference type="Gene3D" id="3.30.110.170">
    <property type="entry name" value="Protein of unknown function (DUF541), domain 1"/>
    <property type="match status" value="1"/>
</dbReference>
<name>A0ABV9DK52_9BACI</name>
<keyword evidence="2" id="KW-1185">Reference proteome</keyword>
<gene>
    <name evidence="1" type="ORF">ACFO3D_12390</name>
</gene>
<reference evidence="2" key="1">
    <citation type="journal article" date="2019" name="Int. J. Syst. Evol. Microbiol.">
        <title>The Global Catalogue of Microorganisms (GCM) 10K type strain sequencing project: providing services to taxonomists for standard genome sequencing and annotation.</title>
        <authorList>
            <consortium name="The Broad Institute Genomics Platform"/>
            <consortium name="The Broad Institute Genome Sequencing Center for Infectious Disease"/>
            <person name="Wu L."/>
            <person name="Ma J."/>
        </authorList>
    </citation>
    <scope>NUCLEOTIDE SEQUENCE [LARGE SCALE GENOMIC DNA]</scope>
    <source>
        <strain evidence="2">CGMCC 4.7426</strain>
    </source>
</reference>
<dbReference type="Pfam" id="PF04402">
    <property type="entry name" value="SIMPL"/>
    <property type="match status" value="1"/>
</dbReference>
<dbReference type="Proteomes" id="UP001595989">
    <property type="component" value="Unassembled WGS sequence"/>
</dbReference>
<dbReference type="PANTHER" id="PTHR34387:SF1">
    <property type="entry name" value="PERIPLASMIC IMMUNOGENIC PROTEIN"/>
    <property type="match status" value="1"/>
</dbReference>
<sequence length="214" mass="23895">MKGGMRVYYRHQESRIITVTGVGSLTVQPEIAKVLLEVVTEGWELNVIQQENARTVERVLAGLMQLGIPQEDIQTTVYDIAPKYDYVDGVQEFRGYVVTHGLTVKIQDINRTGAVIDTAVQNGVNRVSNIQFTIEERDVYYRRALTDALEDAYSKAQTLAEGMQVVLAPHPIRITEKIEEPPVVFQAYSAVETATPIQPGQIVINASVKAQFVY</sequence>
<organism evidence="1 2">
    <name type="scientific">Virgibacillus kekensis</name>
    <dbReference type="NCBI Taxonomy" id="202261"/>
    <lineage>
        <taxon>Bacteria</taxon>
        <taxon>Bacillati</taxon>
        <taxon>Bacillota</taxon>
        <taxon>Bacilli</taxon>
        <taxon>Bacillales</taxon>
        <taxon>Bacillaceae</taxon>
        <taxon>Virgibacillus</taxon>
    </lineage>
</organism>
<dbReference type="RefSeq" id="WP_390296400.1">
    <property type="nucleotide sequence ID" value="NZ_JBHSFU010000007.1"/>
</dbReference>
<evidence type="ECO:0000313" key="2">
    <source>
        <dbReference type="Proteomes" id="UP001595989"/>
    </source>
</evidence>
<proteinExistence type="predicted"/>
<comment type="caution">
    <text evidence="1">The sequence shown here is derived from an EMBL/GenBank/DDBJ whole genome shotgun (WGS) entry which is preliminary data.</text>
</comment>
<dbReference type="PANTHER" id="PTHR34387">
    <property type="entry name" value="SLR1258 PROTEIN"/>
    <property type="match status" value="1"/>
</dbReference>
<accession>A0ABV9DK52</accession>
<dbReference type="EMBL" id="JBHSFU010000007">
    <property type="protein sequence ID" value="MFC4558992.1"/>
    <property type="molecule type" value="Genomic_DNA"/>
</dbReference>
<dbReference type="InterPro" id="IPR052022">
    <property type="entry name" value="26kDa_periplasmic_antigen"/>
</dbReference>